<dbReference type="OrthoDB" id="2095648at2759"/>
<evidence type="ECO:0000313" key="3">
    <source>
        <dbReference type="EMBL" id="PKA59929.1"/>
    </source>
</evidence>
<evidence type="ECO:0000256" key="1">
    <source>
        <dbReference type="SAM" id="MobiDB-lite"/>
    </source>
</evidence>
<dbReference type="PANTHER" id="PTHR47750:SF1">
    <property type="entry name" value="F-BOX PROTEIN SNE"/>
    <property type="match status" value="1"/>
</dbReference>
<dbReference type="InterPro" id="IPR001810">
    <property type="entry name" value="F-box_dom"/>
</dbReference>
<accession>A0A2I0AWM4</accession>
<sequence length="158" mass="16844">MGEAQEEGLEEEEHDKPRGYNINDNADLLAEVLARLDGRSLLVSAGVCRLWRVVSRNESVWEALCNRHVAAAGASCSGTRAVVAALGGYRRLYRRCVGPILDRLAAAGEPVTGSEAAAAAAATLSLSLFSIECYERLGVAGRQRPSSLLFLRSAVDVS</sequence>
<dbReference type="GO" id="GO:0009937">
    <property type="term" value="P:regulation of gibberellic acid mediated signaling pathway"/>
    <property type="evidence" value="ECO:0007669"/>
    <property type="project" value="InterPro"/>
</dbReference>
<feature type="domain" description="F-box" evidence="2">
    <location>
        <begin position="27"/>
        <end position="67"/>
    </location>
</feature>
<feature type="region of interest" description="Disordered" evidence="1">
    <location>
        <begin position="1"/>
        <end position="20"/>
    </location>
</feature>
<dbReference type="Gene3D" id="1.20.1280.50">
    <property type="match status" value="1"/>
</dbReference>
<dbReference type="Proteomes" id="UP000236161">
    <property type="component" value="Unassembled WGS sequence"/>
</dbReference>
<feature type="compositionally biased region" description="Acidic residues" evidence="1">
    <location>
        <begin position="1"/>
        <end position="13"/>
    </location>
</feature>
<reference evidence="3 4" key="1">
    <citation type="journal article" date="2017" name="Nature">
        <title>The Apostasia genome and the evolution of orchids.</title>
        <authorList>
            <person name="Zhang G.Q."/>
            <person name="Liu K.W."/>
            <person name="Li Z."/>
            <person name="Lohaus R."/>
            <person name="Hsiao Y.Y."/>
            <person name="Niu S.C."/>
            <person name="Wang J.Y."/>
            <person name="Lin Y.C."/>
            <person name="Xu Q."/>
            <person name="Chen L.J."/>
            <person name="Yoshida K."/>
            <person name="Fujiwara S."/>
            <person name="Wang Z.W."/>
            <person name="Zhang Y.Q."/>
            <person name="Mitsuda N."/>
            <person name="Wang M."/>
            <person name="Liu G.H."/>
            <person name="Pecoraro L."/>
            <person name="Huang H.X."/>
            <person name="Xiao X.J."/>
            <person name="Lin M."/>
            <person name="Wu X.Y."/>
            <person name="Wu W.L."/>
            <person name="Chen Y.Y."/>
            <person name="Chang S.B."/>
            <person name="Sakamoto S."/>
            <person name="Ohme-Takagi M."/>
            <person name="Yagi M."/>
            <person name="Zeng S.J."/>
            <person name="Shen C.Y."/>
            <person name="Yeh C.M."/>
            <person name="Luo Y.B."/>
            <person name="Tsai W.C."/>
            <person name="Van de Peer Y."/>
            <person name="Liu Z.J."/>
        </authorList>
    </citation>
    <scope>NUCLEOTIDE SEQUENCE [LARGE SCALE GENOMIC DNA]</scope>
    <source>
        <strain evidence="4">cv. Shenzhen</strain>
        <tissue evidence="3">Stem</tissue>
    </source>
</reference>
<gene>
    <name evidence="3" type="primary">SNE</name>
    <name evidence="3" type="ORF">AXF42_Ash015987</name>
</gene>
<evidence type="ECO:0000259" key="2">
    <source>
        <dbReference type="Pfam" id="PF12937"/>
    </source>
</evidence>
<evidence type="ECO:0000313" key="4">
    <source>
        <dbReference type="Proteomes" id="UP000236161"/>
    </source>
</evidence>
<dbReference type="InterPro" id="IPR044184">
    <property type="entry name" value="SNE/GID2"/>
</dbReference>
<organism evidence="3 4">
    <name type="scientific">Apostasia shenzhenica</name>
    <dbReference type="NCBI Taxonomy" id="1088818"/>
    <lineage>
        <taxon>Eukaryota</taxon>
        <taxon>Viridiplantae</taxon>
        <taxon>Streptophyta</taxon>
        <taxon>Embryophyta</taxon>
        <taxon>Tracheophyta</taxon>
        <taxon>Spermatophyta</taxon>
        <taxon>Magnoliopsida</taxon>
        <taxon>Liliopsida</taxon>
        <taxon>Asparagales</taxon>
        <taxon>Orchidaceae</taxon>
        <taxon>Apostasioideae</taxon>
        <taxon>Apostasia</taxon>
    </lineage>
</organism>
<dbReference type="SUPFAM" id="SSF81383">
    <property type="entry name" value="F-box domain"/>
    <property type="match status" value="1"/>
</dbReference>
<dbReference type="InterPro" id="IPR036047">
    <property type="entry name" value="F-box-like_dom_sf"/>
</dbReference>
<keyword evidence="4" id="KW-1185">Reference proteome</keyword>
<proteinExistence type="predicted"/>
<dbReference type="GO" id="GO:0009740">
    <property type="term" value="P:gibberellic acid mediated signaling pathway"/>
    <property type="evidence" value="ECO:0007669"/>
    <property type="project" value="TreeGrafter"/>
</dbReference>
<dbReference type="Pfam" id="PF12937">
    <property type="entry name" value="F-box-like"/>
    <property type="match status" value="1"/>
</dbReference>
<dbReference type="STRING" id="1088818.A0A2I0AWM4"/>
<name>A0A2I0AWM4_9ASPA</name>
<dbReference type="PANTHER" id="PTHR47750">
    <property type="entry name" value="F-BOX PROTEIN SNE"/>
    <property type="match status" value="1"/>
</dbReference>
<dbReference type="EMBL" id="KZ451943">
    <property type="protein sequence ID" value="PKA59929.1"/>
    <property type="molecule type" value="Genomic_DNA"/>
</dbReference>
<protein>
    <submittedName>
        <fullName evidence="3">F-box protein SNE</fullName>
    </submittedName>
</protein>
<dbReference type="AlphaFoldDB" id="A0A2I0AWM4"/>
<dbReference type="GO" id="GO:0019005">
    <property type="term" value="C:SCF ubiquitin ligase complex"/>
    <property type="evidence" value="ECO:0007669"/>
    <property type="project" value="InterPro"/>
</dbReference>